<keyword evidence="12" id="KW-1185">Reference proteome</keyword>
<feature type="transmembrane region" description="Helical" evidence="10">
    <location>
        <begin position="38"/>
        <end position="55"/>
    </location>
</feature>
<reference evidence="11 12" key="1">
    <citation type="submission" date="2017-06" db="EMBL/GenBank/DDBJ databases">
        <authorList>
            <person name="Kim H.J."/>
            <person name="Triplett B.A."/>
        </authorList>
    </citation>
    <scope>NUCLEOTIDE SEQUENCE [LARGE SCALE GENOMIC DNA]</scope>
    <source>
        <strain evidence="11 12">DSM 19307</strain>
    </source>
</reference>
<dbReference type="Pfam" id="PF04973">
    <property type="entry name" value="NMN_transporter"/>
    <property type="match status" value="1"/>
</dbReference>
<keyword evidence="8 10" id="KW-1133">Transmembrane helix</keyword>
<evidence type="ECO:0000256" key="6">
    <source>
        <dbReference type="ARBA" id="ARBA00022475"/>
    </source>
</evidence>
<keyword evidence="9 10" id="KW-0472">Membrane</keyword>
<evidence type="ECO:0000256" key="4">
    <source>
        <dbReference type="ARBA" id="ARBA00017522"/>
    </source>
</evidence>
<dbReference type="Proteomes" id="UP000198393">
    <property type="component" value="Unassembled WGS sequence"/>
</dbReference>
<evidence type="ECO:0000256" key="8">
    <source>
        <dbReference type="ARBA" id="ARBA00022989"/>
    </source>
</evidence>
<dbReference type="GO" id="GO:0005886">
    <property type="term" value="C:plasma membrane"/>
    <property type="evidence" value="ECO:0007669"/>
    <property type="project" value="UniProtKB-SubCell"/>
</dbReference>
<evidence type="ECO:0000256" key="10">
    <source>
        <dbReference type="SAM" id="Phobius"/>
    </source>
</evidence>
<dbReference type="InterPro" id="IPR006419">
    <property type="entry name" value="NMN_transpt_PnuC"/>
</dbReference>
<evidence type="ECO:0000256" key="5">
    <source>
        <dbReference type="ARBA" id="ARBA00022448"/>
    </source>
</evidence>
<keyword evidence="6" id="KW-1003">Cell membrane</keyword>
<sequence length="202" mass="23658">MEIWNSFYEQLLETTWLEFIAVICGILSVWFSKQEKILVYPFGIISVVIFVYLTYEYGLYAETGINTYYFFMSVYGWWNWKNTKDIGRSQIPITRSTGWGHVLNVSTFIAAFVIIYLLLIKFTDSDVPILDAMTTGLAVTGMYLMALKKIEHWLFWIACDLIAIPLYIYKGLPFTSFQFLVFTYIAVLGWLSWRRKLLMGEN</sequence>
<dbReference type="RefSeq" id="WP_089355492.1">
    <property type="nucleotide sequence ID" value="NZ_FZPD01000001.1"/>
</dbReference>
<feature type="transmembrane region" description="Helical" evidence="10">
    <location>
        <begin position="128"/>
        <end position="146"/>
    </location>
</feature>
<feature type="transmembrane region" description="Helical" evidence="10">
    <location>
        <begin position="14"/>
        <end position="31"/>
    </location>
</feature>
<keyword evidence="5" id="KW-0813">Transport</keyword>
<evidence type="ECO:0000256" key="9">
    <source>
        <dbReference type="ARBA" id="ARBA00023136"/>
    </source>
</evidence>
<comment type="subcellular location">
    <subcellularLocation>
        <location evidence="2">Cell membrane</location>
        <topology evidence="2">Multi-pass membrane protein</topology>
    </subcellularLocation>
</comment>
<dbReference type="PANTHER" id="PTHR36122:SF2">
    <property type="entry name" value="NICOTINAMIDE RIBOSIDE TRANSPORTER PNUC"/>
    <property type="match status" value="1"/>
</dbReference>
<evidence type="ECO:0000256" key="3">
    <source>
        <dbReference type="ARBA" id="ARBA00006669"/>
    </source>
</evidence>
<feature type="transmembrane region" description="Helical" evidence="10">
    <location>
        <begin position="175"/>
        <end position="193"/>
    </location>
</feature>
<name>A0A239FM19_EKHLU</name>
<comment type="similarity">
    <text evidence="3">Belongs to the nicotinamide ribonucleoside (NR) uptake permease (TC 4.B.1) family.</text>
</comment>
<evidence type="ECO:0000256" key="7">
    <source>
        <dbReference type="ARBA" id="ARBA00022692"/>
    </source>
</evidence>
<keyword evidence="7 10" id="KW-0812">Transmembrane</keyword>
<feature type="transmembrane region" description="Helical" evidence="10">
    <location>
        <begin position="101"/>
        <end position="122"/>
    </location>
</feature>
<dbReference type="OrthoDB" id="9791248at2"/>
<evidence type="ECO:0000313" key="11">
    <source>
        <dbReference type="EMBL" id="SNS57959.1"/>
    </source>
</evidence>
<comment type="function">
    <text evidence="1">Required for nicotinamide riboside transport across the inner membrane.</text>
</comment>
<dbReference type="NCBIfam" id="TIGR01528">
    <property type="entry name" value="NMN_trans_PnuC"/>
    <property type="match status" value="1"/>
</dbReference>
<evidence type="ECO:0000256" key="2">
    <source>
        <dbReference type="ARBA" id="ARBA00004651"/>
    </source>
</evidence>
<dbReference type="AlphaFoldDB" id="A0A239FM19"/>
<protein>
    <recommendedName>
        <fullName evidence="4">Nicotinamide riboside transporter PnuC</fullName>
    </recommendedName>
</protein>
<dbReference type="PANTHER" id="PTHR36122">
    <property type="entry name" value="NICOTINAMIDE RIBOSIDE TRANSPORTER PNUC"/>
    <property type="match status" value="1"/>
</dbReference>
<dbReference type="GO" id="GO:0034257">
    <property type="term" value="F:nicotinamide riboside transmembrane transporter activity"/>
    <property type="evidence" value="ECO:0007669"/>
    <property type="project" value="InterPro"/>
</dbReference>
<accession>A0A239FM19</accession>
<gene>
    <name evidence="11" type="ORF">SAMN05421640_0745</name>
</gene>
<proteinExistence type="inferred from homology"/>
<organism evidence="11 12">
    <name type="scientific">Ekhidna lutea</name>
    <dbReference type="NCBI Taxonomy" id="447679"/>
    <lineage>
        <taxon>Bacteria</taxon>
        <taxon>Pseudomonadati</taxon>
        <taxon>Bacteroidota</taxon>
        <taxon>Cytophagia</taxon>
        <taxon>Cytophagales</taxon>
        <taxon>Reichenbachiellaceae</taxon>
        <taxon>Ekhidna</taxon>
    </lineage>
</organism>
<feature type="transmembrane region" description="Helical" evidence="10">
    <location>
        <begin position="153"/>
        <end position="169"/>
    </location>
</feature>
<feature type="transmembrane region" description="Helical" evidence="10">
    <location>
        <begin position="61"/>
        <end position="80"/>
    </location>
</feature>
<dbReference type="EMBL" id="FZPD01000001">
    <property type="protein sequence ID" value="SNS57959.1"/>
    <property type="molecule type" value="Genomic_DNA"/>
</dbReference>
<evidence type="ECO:0000256" key="1">
    <source>
        <dbReference type="ARBA" id="ARBA00002672"/>
    </source>
</evidence>
<evidence type="ECO:0000313" key="12">
    <source>
        <dbReference type="Proteomes" id="UP000198393"/>
    </source>
</evidence>